<name>A0A5B7CMS1_PORTR</name>
<sequence>MKIVIKDNKRCNIPAVRKRLKTGKKVRYSCLLRILSEQLQAVSSVHAKEYTESLVHAMADLRGELIAHSLHHAQLTQPFVTCTQNGYLLMKDIFYKGPFPLRLPV</sequence>
<gene>
    <name evidence="1" type="ORF">E2C01_003091</name>
</gene>
<keyword evidence="2" id="KW-1185">Reference proteome</keyword>
<dbReference type="EMBL" id="VSRR010000118">
    <property type="protein sequence ID" value="MPC10455.1"/>
    <property type="molecule type" value="Genomic_DNA"/>
</dbReference>
<evidence type="ECO:0000313" key="2">
    <source>
        <dbReference type="Proteomes" id="UP000324222"/>
    </source>
</evidence>
<comment type="caution">
    <text evidence="1">The sequence shown here is derived from an EMBL/GenBank/DDBJ whole genome shotgun (WGS) entry which is preliminary data.</text>
</comment>
<protein>
    <submittedName>
        <fullName evidence="1">Uncharacterized protein</fullName>
    </submittedName>
</protein>
<organism evidence="1 2">
    <name type="scientific">Portunus trituberculatus</name>
    <name type="common">Swimming crab</name>
    <name type="synonym">Neptunus trituberculatus</name>
    <dbReference type="NCBI Taxonomy" id="210409"/>
    <lineage>
        <taxon>Eukaryota</taxon>
        <taxon>Metazoa</taxon>
        <taxon>Ecdysozoa</taxon>
        <taxon>Arthropoda</taxon>
        <taxon>Crustacea</taxon>
        <taxon>Multicrustacea</taxon>
        <taxon>Malacostraca</taxon>
        <taxon>Eumalacostraca</taxon>
        <taxon>Eucarida</taxon>
        <taxon>Decapoda</taxon>
        <taxon>Pleocyemata</taxon>
        <taxon>Brachyura</taxon>
        <taxon>Eubrachyura</taxon>
        <taxon>Portunoidea</taxon>
        <taxon>Portunidae</taxon>
        <taxon>Portuninae</taxon>
        <taxon>Portunus</taxon>
    </lineage>
</organism>
<evidence type="ECO:0000313" key="1">
    <source>
        <dbReference type="EMBL" id="MPC10455.1"/>
    </source>
</evidence>
<dbReference type="AlphaFoldDB" id="A0A5B7CMS1"/>
<proteinExistence type="predicted"/>
<dbReference type="Proteomes" id="UP000324222">
    <property type="component" value="Unassembled WGS sequence"/>
</dbReference>
<accession>A0A5B7CMS1</accession>
<reference evidence="1 2" key="1">
    <citation type="submission" date="2019-05" db="EMBL/GenBank/DDBJ databases">
        <title>Another draft genome of Portunus trituberculatus and its Hox gene families provides insights of decapod evolution.</title>
        <authorList>
            <person name="Jeong J.-H."/>
            <person name="Song I."/>
            <person name="Kim S."/>
            <person name="Choi T."/>
            <person name="Kim D."/>
            <person name="Ryu S."/>
            <person name="Kim W."/>
        </authorList>
    </citation>
    <scope>NUCLEOTIDE SEQUENCE [LARGE SCALE GENOMIC DNA]</scope>
    <source>
        <tissue evidence="1">Muscle</tissue>
    </source>
</reference>